<dbReference type="PROSITE" id="PS51898">
    <property type="entry name" value="TYR_RECOMBINASE"/>
    <property type="match status" value="1"/>
</dbReference>
<dbReference type="EMBL" id="CP017478">
    <property type="protein sequence ID" value="AOW19606.1"/>
    <property type="molecule type" value="Genomic_DNA"/>
</dbReference>
<keyword evidence="2" id="KW-0238">DNA-binding</keyword>
<sequence>MKVTLRKRKKGNKISLYLDYYSKGKRQYEYLQLYLMPEPENGSLTKQQKDENKKILQLAESIKAKRHLEIHNSIYDFQDSEKLKGNFLMYFDTLTEKRKESTGNYGNWDSVGKHLKKYCPNDITFSRVNREWVQGFRDYLDEEATSKGGKPLSQNSKYSYFNKLRAALKQAVRDGIMKYNPSEQVKAFKQGEVQREYLTLEELQAITKTECEIKPLKTAFLFSCLTGLRWSDINKLVWSEVQHSEHMGNHIRFRQKKTKGAETLPISQQARDMLGEEKASDERVFVGLRYSAWYNVKLLQWMMRAGITKNITFHCARHTYATLQLSLGTDIYTVSKLLGHRELKTTQIYAKVIDDKKIEAADKIKLDF</sequence>
<gene>
    <name evidence="5" type="ORF">LPB138_02445</name>
</gene>
<dbReference type="PANTHER" id="PTHR30349:SF64">
    <property type="entry name" value="PROPHAGE INTEGRASE INTD-RELATED"/>
    <property type="match status" value="1"/>
</dbReference>
<evidence type="ECO:0000256" key="1">
    <source>
        <dbReference type="ARBA" id="ARBA00008857"/>
    </source>
</evidence>
<dbReference type="Pfam" id="PF13102">
    <property type="entry name" value="Phage_int_SAM_5"/>
    <property type="match status" value="1"/>
</dbReference>
<dbReference type="STRING" id="1850246.LPB138_02445"/>
<evidence type="ECO:0000313" key="6">
    <source>
        <dbReference type="Proteomes" id="UP000176050"/>
    </source>
</evidence>
<dbReference type="AlphaFoldDB" id="A0A1D8P4X7"/>
<keyword evidence="3" id="KW-0233">DNA recombination</keyword>
<dbReference type="Gene3D" id="1.10.150.130">
    <property type="match status" value="1"/>
</dbReference>
<dbReference type="InterPro" id="IPR011010">
    <property type="entry name" value="DNA_brk_join_enz"/>
</dbReference>
<dbReference type="InterPro" id="IPR035386">
    <property type="entry name" value="Arm-DNA-bind_5"/>
</dbReference>
<proteinExistence type="inferred from homology"/>
<dbReference type="GO" id="GO:0003677">
    <property type="term" value="F:DNA binding"/>
    <property type="evidence" value="ECO:0007669"/>
    <property type="project" value="UniProtKB-KW"/>
</dbReference>
<keyword evidence="6" id="KW-1185">Reference proteome</keyword>
<reference evidence="5 6" key="1">
    <citation type="submission" date="2016-10" db="EMBL/GenBank/DDBJ databases">
        <title>Lutibacter sp. LPB0138, isolated from marine gastropod.</title>
        <authorList>
            <person name="Kim E."/>
            <person name="Yi H."/>
        </authorList>
    </citation>
    <scope>NUCLEOTIDE SEQUENCE [LARGE SCALE GENOMIC DNA]</scope>
    <source>
        <strain evidence="5 6">LPB0138</strain>
    </source>
</reference>
<feature type="domain" description="Tyr recombinase" evidence="4">
    <location>
        <begin position="193"/>
        <end position="362"/>
    </location>
</feature>
<dbReference type="GO" id="GO:0006310">
    <property type="term" value="P:DNA recombination"/>
    <property type="evidence" value="ECO:0007669"/>
    <property type="project" value="UniProtKB-KW"/>
</dbReference>
<dbReference type="Gene3D" id="1.10.443.10">
    <property type="entry name" value="Intergrase catalytic core"/>
    <property type="match status" value="1"/>
</dbReference>
<dbReference type="InterPro" id="IPR002104">
    <property type="entry name" value="Integrase_catalytic"/>
</dbReference>
<dbReference type="OrthoDB" id="1068680at2"/>
<dbReference type="PANTHER" id="PTHR30349">
    <property type="entry name" value="PHAGE INTEGRASE-RELATED"/>
    <property type="match status" value="1"/>
</dbReference>
<accession>A0A1D8P4X7</accession>
<comment type="similarity">
    <text evidence="1">Belongs to the 'phage' integrase family.</text>
</comment>
<evidence type="ECO:0000256" key="3">
    <source>
        <dbReference type="ARBA" id="ARBA00023172"/>
    </source>
</evidence>
<dbReference type="KEGG" id="lul:LPB138_02445"/>
<dbReference type="InterPro" id="IPR050090">
    <property type="entry name" value="Tyrosine_recombinase_XerCD"/>
</dbReference>
<protein>
    <submittedName>
        <fullName evidence="5">Recombinase</fullName>
    </submittedName>
</protein>
<dbReference type="InterPro" id="IPR025269">
    <property type="entry name" value="SAM-like_dom"/>
</dbReference>
<dbReference type="Proteomes" id="UP000176050">
    <property type="component" value="Chromosome"/>
</dbReference>
<dbReference type="SUPFAM" id="SSF56349">
    <property type="entry name" value="DNA breaking-rejoining enzymes"/>
    <property type="match status" value="1"/>
</dbReference>
<dbReference type="GO" id="GO:0015074">
    <property type="term" value="P:DNA integration"/>
    <property type="evidence" value="ECO:0007669"/>
    <property type="project" value="InterPro"/>
</dbReference>
<dbReference type="InterPro" id="IPR013762">
    <property type="entry name" value="Integrase-like_cat_sf"/>
</dbReference>
<dbReference type="CDD" id="cd01185">
    <property type="entry name" value="INTN1_C_like"/>
    <property type="match status" value="1"/>
</dbReference>
<dbReference type="Pfam" id="PF17293">
    <property type="entry name" value="Arm-DNA-bind_5"/>
    <property type="match status" value="1"/>
</dbReference>
<evidence type="ECO:0000313" key="5">
    <source>
        <dbReference type="EMBL" id="AOW19606.1"/>
    </source>
</evidence>
<evidence type="ECO:0000259" key="4">
    <source>
        <dbReference type="PROSITE" id="PS51898"/>
    </source>
</evidence>
<name>A0A1D8P4X7_9FLAO</name>
<dbReference type="RefSeq" id="WP_070235722.1">
    <property type="nucleotide sequence ID" value="NZ_CP017478.1"/>
</dbReference>
<dbReference type="Pfam" id="PF00589">
    <property type="entry name" value="Phage_integrase"/>
    <property type="match status" value="1"/>
</dbReference>
<dbReference type="InterPro" id="IPR010998">
    <property type="entry name" value="Integrase_recombinase_N"/>
</dbReference>
<organism evidence="5 6">
    <name type="scientific">Urechidicola croceus</name>
    <dbReference type="NCBI Taxonomy" id="1850246"/>
    <lineage>
        <taxon>Bacteria</taxon>
        <taxon>Pseudomonadati</taxon>
        <taxon>Bacteroidota</taxon>
        <taxon>Flavobacteriia</taxon>
        <taxon>Flavobacteriales</taxon>
        <taxon>Flavobacteriaceae</taxon>
        <taxon>Urechidicola</taxon>
    </lineage>
</organism>
<evidence type="ECO:0000256" key="2">
    <source>
        <dbReference type="ARBA" id="ARBA00023125"/>
    </source>
</evidence>